<evidence type="ECO:0000313" key="2">
    <source>
        <dbReference type="Proteomes" id="UP000186074"/>
    </source>
</evidence>
<dbReference type="EMBL" id="CP019070">
    <property type="protein sequence ID" value="APW65562.1"/>
    <property type="molecule type" value="Genomic_DNA"/>
</dbReference>
<dbReference type="RefSeq" id="WP_076086112.1">
    <property type="nucleotide sequence ID" value="NZ_CP019070.1"/>
</dbReference>
<evidence type="ECO:0000313" key="1">
    <source>
        <dbReference type="EMBL" id="APW65562.1"/>
    </source>
</evidence>
<keyword evidence="2" id="KW-1185">Reference proteome</keyword>
<gene>
    <name evidence="1" type="ORF">LPB137_06735</name>
</gene>
<sequence length="180" mass="21145">MKKILPIILIAIILFVTFAVFEELNKFDPKKKRLECQEKTITFEKIEFENPIWETNNLIETNNFVIKSDIEYSKLMQSHLINILDVSQADAILNKVLKKHIKSNQVSDKKLEIDYYIYENDKEDKGKKGAKSKLYAGYLVFEFKLDGKLVYKIQTDYMDIDGKDIEERMNCVIDSFLSIK</sequence>
<dbReference type="Proteomes" id="UP000186074">
    <property type="component" value="Chromosome"/>
</dbReference>
<organism evidence="1 2">
    <name type="scientific">Poseidonibacter parvus</name>
    <dbReference type="NCBI Taxonomy" id="1850254"/>
    <lineage>
        <taxon>Bacteria</taxon>
        <taxon>Pseudomonadati</taxon>
        <taxon>Campylobacterota</taxon>
        <taxon>Epsilonproteobacteria</taxon>
        <taxon>Campylobacterales</taxon>
        <taxon>Arcobacteraceae</taxon>
        <taxon>Poseidonibacter</taxon>
    </lineage>
</organism>
<dbReference type="KEGG" id="alp:LPB137_06735"/>
<proteinExistence type="predicted"/>
<accession>A0A1P8KM04</accession>
<dbReference type="AlphaFoldDB" id="A0A1P8KM04"/>
<reference evidence="1 2" key="1">
    <citation type="submission" date="2017-01" db="EMBL/GenBank/DDBJ databases">
        <title>Genome sequencing of Arcobacter sp. LPB0137.</title>
        <authorList>
            <person name="Lee G.-W."/>
            <person name="Yi H."/>
        </authorList>
    </citation>
    <scope>NUCLEOTIDE SEQUENCE [LARGE SCALE GENOMIC DNA]</scope>
    <source>
        <strain evidence="1 2">LPB0137</strain>
    </source>
</reference>
<dbReference type="STRING" id="1850254.LPB137_06735"/>
<name>A0A1P8KM04_9BACT</name>
<protein>
    <submittedName>
        <fullName evidence="1">Uncharacterized protein</fullName>
    </submittedName>
</protein>
<dbReference type="OrthoDB" id="5343651at2"/>